<keyword evidence="4" id="KW-0675">Receptor</keyword>
<dbReference type="EMBL" id="CP065666">
    <property type="protein sequence ID" value="QPS03113.1"/>
    <property type="molecule type" value="Genomic_DNA"/>
</dbReference>
<dbReference type="SUPFAM" id="SSF52200">
    <property type="entry name" value="Toll/Interleukin receptor TIR domain"/>
    <property type="match status" value="1"/>
</dbReference>
<dbReference type="Pfam" id="PF08357">
    <property type="entry name" value="SEFIR"/>
    <property type="match status" value="1"/>
</dbReference>
<feature type="region of interest" description="Disordered" evidence="1">
    <location>
        <begin position="378"/>
        <end position="402"/>
    </location>
</feature>
<dbReference type="InterPro" id="IPR035897">
    <property type="entry name" value="Toll_tir_struct_dom_sf"/>
</dbReference>
<dbReference type="RefSeq" id="WP_004694678.1">
    <property type="nucleotide sequence ID" value="NZ_BBTB01000074.1"/>
</dbReference>
<feature type="domain" description="TIR" evidence="2">
    <location>
        <begin position="3"/>
        <end position="150"/>
    </location>
</feature>
<dbReference type="Proteomes" id="UP000595107">
    <property type="component" value="Chromosome"/>
</dbReference>
<dbReference type="PROSITE" id="PS51534">
    <property type="entry name" value="SEFIR"/>
    <property type="match status" value="1"/>
</dbReference>
<feature type="compositionally biased region" description="Basic residues" evidence="1">
    <location>
        <begin position="387"/>
        <end position="402"/>
    </location>
</feature>
<organism evidence="5 6">
    <name type="scientific">Acinetobacter johnsonii</name>
    <dbReference type="NCBI Taxonomy" id="40214"/>
    <lineage>
        <taxon>Bacteria</taxon>
        <taxon>Pseudomonadati</taxon>
        <taxon>Pseudomonadota</taxon>
        <taxon>Gammaproteobacteria</taxon>
        <taxon>Moraxellales</taxon>
        <taxon>Moraxellaceae</taxon>
        <taxon>Acinetobacter</taxon>
    </lineage>
</organism>
<sequence>MIKIPKVFISYAHESEALSDQVLSFSNELRSLGIDSEIDQYEEAPPQGWAKWMLKQIAESDYVLVVASPTYYARSKDYSDNTKGLGAKWETTQIIQNVYENVNNNTKYIPIFFDSDGRQYILDPLKPYTYYDISNHKQKEKLINRLSGKSEKIRPELGRQSELEGTLKPLEEKSRRTLFVSSLIDIEMWNKAKWKGTAFAYNPFDENDIPILGFGFENPDYGKLIFNAISNRIGEIDIFEKLRISIVTDVDKENLAHYKVMIGPNESYLNELSNGTYLKNEEKLFMAISRVNLMTPSSSMNLDSFLERYRRVGKFYITNILEMPEGFSFSPSAIDQDNLILKSELIVKTLKDVLKEKNKSLEWAAIVPKKLKSNKDVFKSIKQKHEKEKRRKKSKLKKRLKK</sequence>
<evidence type="ECO:0000313" key="5">
    <source>
        <dbReference type="EMBL" id="SUT90181.1"/>
    </source>
</evidence>
<dbReference type="InterPro" id="IPR013568">
    <property type="entry name" value="SEFIR_dom"/>
</dbReference>
<dbReference type="PROSITE" id="PS50104">
    <property type="entry name" value="TIR"/>
    <property type="match status" value="1"/>
</dbReference>
<evidence type="ECO:0000313" key="7">
    <source>
        <dbReference type="Proteomes" id="UP000595107"/>
    </source>
</evidence>
<evidence type="ECO:0000313" key="6">
    <source>
        <dbReference type="Proteomes" id="UP000254227"/>
    </source>
</evidence>
<feature type="domain" description="SEFIR" evidence="3">
    <location>
        <begin position="4"/>
        <end position="142"/>
    </location>
</feature>
<dbReference type="GO" id="GO:0007165">
    <property type="term" value="P:signal transduction"/>
    <property type="evidence" value="ECO:0007669"/>
    <property type="project" value="InterPro"/>
</dbReference>
<gene>
    <name evidence="4" type="ORF">I6G67_12895</name>
    <name evidence="5" type="ORF">NCTC10308_00137</name>
</gene>
<dbReference type="Gene3D" id="3.40.50.10140">
    <property type="entry name" value="Toll/interleukin-1 receptor homology (TIR) domain"/>
    <property type="match status" value="1"/>
</dbReference>
<evidence type="ECO:0000259" key="2">
    <source>
        <dbReference type="PROSITE" id="PS50104"/>
    </source>
</evidence>
<accession>A0A380TS13</accession>
<dbReference type="EMBL" id="UFRV01000006">
    <property type="protein sequence ID" value="SUT90181.1"/>
    <property type="molecule type" value="Genomic_DNA"/>
</dbReference>
<evidence type="ECO:0000313" key="4">
    <source>
        <dbReference type="EMBL" id="QPS03113.1"/>
    </source>
</evidence>
<dbReference type="AlphaFoldDB" id="A0A380TS13"/>
<reference evidence="5 6" key="1">
    <citation type="submission" date="2018-06" db="EMBL/GenBank/DDBJ databases">
        <authorList>
            <consortium name="Pathogen Informatics"/>
            <person name="Doyle S."/>
        </authorList>
    </citation>
    <scope>NUCLEOTIDE SEQUENCE [LARGE SCALE GENOMIC DNA]</scope>
    <source>
        <strain evidence="5 6">NCTC10308</strain>
    </source>
</reference>
<evidence type="ECO:0000259" key="3">
    <source>
        <dbReference type="PROSITE" id="PS51534"/>
    </source>
</evidence>
<protein>
    <submittedName>
        <fullName evidence="5">SEFIR domain</fullName>
    </submittedName>
    <submittedName>
        <fullName evidence="4">Toll/interleukin-1 receptor domain-containing protein</fullName>
    </submittedName>
</protein>
<dbReference type="InterPro" id="IPR000157">
    <property type="entry name" value="TIR_dom"/>
</dbReference>
<proteinExistence type="predicted"/>
<name>A0A380TS13_ACIJO</name>
<evidence type="ECO:0000256" key="1">
    <source>
        <dbReference type="SAM" id="MobiDB-lite"/>
    </source>
</evidence>
<reference evidence="4 7" key="2">
    <citation type="submission" date="2020-12" db="EMBL/GenBank/DDBJ databases">
        <title>FDA dAtabase for Regulatory Grade micrObial Sequences (FDA-ARGOS): Supporting development and validation of Infectious Disease Dx tests.</title>
        <authorList>
            <person name="Sproer C."/>
            <person name="Gronow S."/>
            <person name="Severitt S."/>
            <person name="Schroder I."/>
            <person name="Tallon L."/>
            <person name="Sadzewicz L."/>
            <person name="Zhao X."/>
            <person name="Boylan J."/>
            <person name="Ott S."/>
            <person name="Bowen H."/>
            <person name="Vavikolanu K."/>
            <person name="Mehta A."/>
            <person name="Aluvathingal J."/>
            <person name="Nadendla S."/>
            <person name="Lowell S."/>
            <person name="Myers T."/>
            <person name="Yan Y."/>
            <person name="Sichtig H."/>
        </authorList>
    </citation>
    <scope>NUCLEOTIDE SEQUENCE [LARGE SCALE GENOMIC DNA]</scope>
    <source>
        <strain evidence="4 7">FDAARGOS_910</strain>
    </source>
</reference>
<dbReference type="Proteomes" id="UP000254227">
    <property type="component" value="Unassembled WGS sequence"/>
</dbReference>